<comment type="caution">
    <text evidence="1">The sequence shown here is derived from an EMBL/GenBank/DDBJ whole genome shotgun (WGS) entry which is preliminary data.</text>
</comment>
<protein>
    <submittedName>
        <fullName evidence="1">Uncharacterized protein</fullName>
    </submittedName>
</protein>
<gene>
    <name evidence="1" type="ORF">N8T08_009602</name>
</gene>
<evidence type="ECO:0000313" key="1">
    <source>
        <dbReference type="EMBL" id="KAK1141029.1"/>
    </source>
</evidence>
<dbReference type="EMBL" id="JAOPJF010000070">
    <property type="protein sequence ID" value="KAK1141029.1"/>
    <property type="molecule type" value="Genomic_DNA"/>
</dbReference>
<dbReference type="Proteomes" id="UP001177260">
    <property type="component" value="Unassembled WGS sequence"/>
</dbReference>
<sequence length="339" mass="37700">MYERADYAGEVGASISCGANGTRWLEEWKVDINRVRTDWTGGHQPYYNFYRVDMHAMLMQSATGSGEGQPAVLKVNHVCETVDHDAGTVTFHNGISARHDLVIGADGFGSAVRKSLGIHPERKAATSTSYHCVILTAEVRRLGLPDMSVNNALEYWGGHGPSKIIFSACRDGEMHSFYTFFAKPTRVSAEKGWNFWGSRKQLLAPFPNLDPALRALLSHASDIKPWRLYVHSPYPQWSRGRTGLLGDAAHPMLPDPTQGACQAIEDAAALGIIFSPRYTFTADVEASARARENLSERIGFSSQRNRSLYEIAHERQKLTIEEVNEFDMDRHIATQAEAC</sequence>
<proteinExistence type="predicted"/>
<keyword evidence="2" id="KW-1185">Reference proteome</keyword>
<evidence type="ECO:0000313" key="2">
    <source>
        <dbReference type="Proteomes" id="UP001177260"/>
    </source>
</evidence>
<name>A0ACC3ATE0_9EURO</name>
<accession>A0ACC3ATE0</accession>
<organism evidence="1 2">
    <name type="scientific">Aspergillus melleus</name>
    <dbReference type="NCBI Taxonomy" id="138277"/>
    <lineage>
        <taxon>Eukaryota</taxon>
        <taxon>Fungi</taxon>
        <taxon>Dikarya</taxon>
        <taxon>Ascomycota</taxon>
        <taxon>Pezizomycotina</taxon>
        <taxon>Eurotiomycetes</taxon>
        <taxon>Eurotiomycetidae</taxon>
        <taxon>Eurotiales</taxon>
        <taxon>Aspergillaceae</taxon>
        <taxon>Aspergillus</taxon>
        <taxon>Aspergillus subgen. Circumdati</taxon>
    </lineage>
</organism>
<reference evidence="1 2" key="1">
    <citation type="journal article" date="2023" name="ACS Omega">
        <title>Identification of the Neoaspergillic Acid Biosynthesis Gene Cluster by Establishing an In Vitro CRISPR-Ribonucleoprotein Genetic System in Aspergillus melleus.</title>
        <authorList>
            <person name="Yuan B."/>
            <person name="Grau M.F."/>
            <person name="Murata R.M."/>
            <person name="Torok T."/>
            <person name="Venkateswaran K."/>
            <person name="Stajich J.E."/>
            <person name="Wang C.C.C."/>
        </authorList>
    </citation>
    <scope>NUCLEOTIDE SEQUENCE [LARGE SCALE GENOMIC DNA]</scope>
    <source>
        <strain evidence="1 2">IMV 1140</strain>
    </source>
</reference>